<dbReference type="AlphaFoldDB" id="A0A6L2MUI4"/>
<evidence type="ECO:0000313" key="2">
    <source>
        <dbReference type="EMBL" id="GEU75924.1"/>
    </source>
</evidence>
<name>A0A6L2MUI4_TANCI</name>
<reference evidence="2" key="1">
    <citation type="journal article" date="2019" name="Sci. Rep.">
        <title>Draft genome of Tanacetum cinerariifolium, the natural source of mosquito coil.</title>
        <authorList>
            <person name="Yamashiro T."/>
            <person name="Shiraishi A."/>
            <person name="Satake H."/>
            <person name="Nakayama K."/>
        </authorList>
    </citation>
    <scope>NUCLEOTIDE SEQUENCE</scope>
</reference>
<dbReference type="InterPro" id="IPR043502">
    <property type="entry name" value="DNA/RNA_pol_sf"/>
</dbReference>
<feature type="compositionally biased region" description="Gly residues" evidence="1">
    <location>
        <begin position="62"/>
        <end position="72"/>
    </location>
</feature>
<dbReference type="InterPro" id="IPR050951">
    <property type="entry name" value="Retrovirus_Pol_polyprotein"/>
</dbReference>
<feature type="compositionally biased region" description="Acidic residues" evidence="1">
    <location>
        <begin position="41"/>
        <end position="61"/>
    </location>
</feature>
<accession>A0A6L2MUI4</accession>
<dbReference type="Pfam" id="PF08284">
    <property type="entry name" value="RVP_2"/>
    <property type="match status" value="1"/>
</dbReference>
<evidence type="ECO:0000256" key="1">
    <source>
        <dbReference type="SAM" id="MobiDB-lite"/>
    </source>
</evidence>
<feature type="region of interest" description="Disordered" evidence="1">
    <location>
        <begin position="35"/>
        <end position="78"/>
    </location>
</feature>
<dbReference type="Gene3D" id="3.30.70.270">
    <property type="match status" value="3"/>
</dbReference>
<dbReference type="SUPFAM" id="SSF56672">
    <property type="entry name" value="DNA/RNA polymerases"/>
    <property type="match status" value="1"/>
</dbReference>
<sequence>MPTAIRTRMTPVVIEEIIKRRVAKALEAYEVNRNREPIMESGDEREDDNGDGNGNDNEDGGENGNGNGLGGGNRDENPNVNVGGVVPVARECTYQDFLKCLTLIFKGTEGVVGLTRWFEKMKTVFYISNCPHKYQVKYASCTLQNGALTWQNSHKRTVGTDAAYAMSWKGHYKSDCPKLKNQNRRNKAANNEARGRAYALVGGDGNLEFNVVTGTFLLNNHYARILFDSGADKSFVSTTFSALIDILPTALDNRYPLPRIDNLFDQLQGSSVYSKIDLRSRYHQLRVQEEDISKTTFKTRYGHYEFQSKEDHEERLKLILELLKKEELYIKFSKCEFWLLKLQFLSHVIDSKGIHVDPDKIESIKDWASSKTPTEICQFLGLVGYYRRFIENLIV</sequence>
<dbReference type="InterPro" id="IPR043128">
    <property type="entry name" value="Rev_trsase/Diguanyl_cyclase"/>
</dbReference>
<protein>
    <submittedName>
        <fullName evidence="2">Retrotransposon protein, putative, Ty3-gypsy subclass</fullName>
    </submittedName>
</protein>
<dbReference type="PANTHER" id="PTHR37984:SF5">
    <property type="entry name" value="PROTEIN NYNRIN-LIKE"/>
    <property type="match status" value="1"/>
</dbReference>
<dbReference type="PANTHER" id="PTHR37984">
    <property type="entry name" value="PROTEIN CBG26694"/>
    <property type="match status" value="1"/>
</dbReference>
<organism evidence="2">
    <name type="scientific">Tanacetum cinerariifolium</name>
    <name type="common">Dalmatian daisy</name>
    <name type="synonym">Chrysanthemum cinerariifolium</name>
    <dbReference type="NCBI Taxonomy" id="118510"/>
    <lineage>
        <taxon>Eukaryota</taxon>
        <taxon>Viridiplantae</taxon>
        <taxon>Streptophyta</taxon>
        <taxon>Embryophyta</taxon>
        <taxon>Tracheophyta</taxon>
        <taxon>Spermatophyta</taxon>
        <taxon>Magnoliopsida</taxon>
        <taxon>eudicotyledons</taxon>
        <taxon>Gunneridae</taxon>
        <taxon>Pentapetalae</taxon>
        <taxon>asterids</taxon>
        <taxon>campanulids</taxon>
        <taxon>Asterales</taxon>
        <taxon>Asteraceae</taxon>
        <taxon>Asteroideae</taxon>
        <taxon>Anthemideae</taxon>
        <taxon>Anthemidinae</taxon>
        <taxon>Tanacetum</taxon>
    </lineage>
</organism>
<dbReference type="EMBL" id="BKCJ010007179">
    <property type="protein sequence ID" value="GEU75924.1"/>
    <property type="molecule type" value="Genomic_DNA"/>
</dbReference>
<proteinExistence type="predicted"/>
<comment type="caution">
    <text evidence="2">The sequence shown here is derived from an EMBL/GenBank/DDBJ whole genome shotgun (WGS) entry which is preliminary data.</text>
</comment>
<dbReference type="Gene3D" id="3.10.10.10">
    <property type="entry name" value="HIV Type 1 Reverse Transcriptase, subunit A, domain 1"/>
    <property type="match status" value="1"/>
</dbReference>
<gene>
    <name evidence="2" type="ORF">Tci_047902</name>
</gene>